<accession>A0A5J4R2A2</accession>
<protein>
    <recommendedName>
        <fullName evidence="1">Methyltransferase FkbM domain-containing protein</fullName>
    </recommendedName>
</protein>
<gene>
    <name evidence="2" type="ORF">EZS27_023318</name>
</gene>
<sequence>MKSFLKKITPRTIKVKRREYITKYNNHKLKWKVIKYLEKELKNNQSVEKLEIINFLKHNPLSVFPYKYTKEYNPKDIPVYMDSDCNMKYVLQDNKRLYFKRGWDDEQIKKYYNGLLIEQDIDSPHRYEVGDFCVQENDIVVDVGVAEGNFSLSVVEKAKKSYLFEVDEEWIDVLKITFAPWKEKVVIVNKYVSDTNNNNCVKLDNFLKKEKLNFLKADIEGAELQLLKGAKTLLSTQHSIKIAICT</sequence>
<dbReference type="InterPro" id="IPR029063">
    <property type="entry name" value="SAM-dependent_MTases_sf"/>
</dbReference>
<evidence type="ECO:0000259" key="1">
    <source>
        <dbReference type="Pfam" id="PF05050"/>
    </source>
</evidence>
<reference evidence="2" key="1">
    <citation type="submission" date="2019-03" db="EMBL/GenBank/DDBJ databases">
        <title>Single cell metagenomics reveals metabolic interactions within the superorganism composed of flagellate Streblomastix strix and complex community of Bacteroidetes bacteria on its surface.</title>
        <authorList>
            <person name="Treitli S.C."/>
            <person name="Kolisko M."/>
            <person name="Husnik F."/>
            <person name="Keeling P."/>
            <person name="Hampl V."/>
        </authorList>
    </citation>
    <scope>NUCLEOTIDE SEQUENCE</scope>
    <source>
        <strain evidence="2">STM</strain>
    </source>
</reference>
<organism evidence="2">
    <name type="scientific">termite gut metagenome</name>
    <dbReference type="NCBI Taxonomy" id="433724"/>
    <lineage>
        <taxon>unclassified sequences</taxon>
        <taxon>metagenomes</taxon>
        <taxon>organismal metagenomes</taxon>
    </lineage>
</organism>
<dbReference type="EMBL" id="SNRY01001942">
    <property type="protein sequence ID" value="KAA6327718.1"/>
    <property type="molecule type" value="Genomic_DNA"/>
</dbReference>
<dbReference type="Pfam" id="PF05050">
    <property type="entry name" value="Methyltransf_21"/>
    <property type="match status" value="1"/>
</dbReference>
<dbReference type="Gene3D" id="3.40.50.150">
    <property type="entry name" value="Vaccinia Virus protein VP39"/>
    <property type="match status" value="2"/>
</dbReference>
<proteinExistence type="predicted"/>
<dbReference type="InterPro" id="IPR006342">
    <property type="entry name" value="FkbM_mtfrase"/>
</dbReference>
<evidence type="ECO:0000313" key="2">
    <source>
        <dbReference type="EMBL" id="KAA6327718.1"/>
    </source>
</evidence>
<feature type="domain" description="Methyltransferase FkbM" evidence="1">
    <location>
        <begin position="147"/>
        <end position="242"/>
    </location>
</feature>
<dbReference type="SUPFAM" id="SSF53335">
    <property type="entry name" value="S-adenosyl-L-methionine-dependent methyltransferases"/>
    <property type="match status" value="1"/>
</dbReference>
<dbReference type="AlphaFoldDB" id="A0A5J4R2A2"/>
<name>A0A5J4R2A2_9ZZZZ</name>
<comment type="caution">
    <text evidence="2">The sequence shown here is derived from an EMBL/GenBank/DDBJ whole genome shotgun (WGS) entry which is preliminary data.</text>
</comment>